<name>A0A8C2XBP2_CYCLU</name>
<organism evidence="1 2">
    <name type="scientific">Cyclopterus lumpus</name>
    <name type="common">Lumpsucker</name>
    <dbReference type="NCBI Taxonomy" id="8103"/>
    <lineage>
        <taxon>Eukaryota</taxon>
        <taxon>Metazoa</taxon>
        <taxon>Chordata</taxon>
        <taxon>Craniata</taxon>
        <taxon>Vertebrata</taxon>
        <taxon>Euteleostomi</taxon>
        <taxon>Actinopterygii</taxon>
        <taxon>Neopterygii</taxon>
        <taxon>Teleostei</taxon>
        <taxon>Neoteleostei</taxon>
        <taxon>Acanthomorphata</taxon>
        <taxon>Eupercaria</taxon>
        <taxon>Perciformes</taxon>
        <taxon>Cottioidei</taxon>
        <taxon>Cottales</taxon>
        <taxon>Cyclopteridae</taxon>
        <taxon>Cyclopterus</taxon>
    </lineage>
</organism>
<proteinExistence type="predicted"/>
<dbReference type="Ensembl" id="ENSCLMT00005004550.1">
    <property type="protein sequence ID" value="ENSCLMP00005004211.1"/>
    <property type="gene ID" value="ENSCLMG00005002330.1"/>
</dbReference>
<dbReference type="Proteomes" id="UP000694565">
    <property type="component" value="Unplaced"/>
</dbReference>
<protein>
    <submittedName>
        <fullName evidence="1">Uncharacterized protein</fullName>
    </submittedName>
</protein>
<dbReference type="GeneTree" id="ENSGT00990000205106"/>
<reference evidence="1" key="1">
    <citation type="submission" date="2025-05" db="UniProtKB">
        <authorList>
            <consortium name="Ensembl"/>
        </authorList>
    </citation>
    <scope>IDENTIFICATION</scope>
</reference>
<sequence length="55" mass="5940">MTSQTRSPSALDLVNRCRGEGVDVEHALLIYGVPENITVDVIEETAETIKALGKV</sequence>
<dbReference type="AlphaFoldDB" id="A0A8C2XBP2"/>
<dbReference type="Ensembl" id="ENSCLMT00005013666.1">
    <property type="protein sequence ID" value="ENSCLMP00005012764.1"/>
    <property type="gene ID" value="ENSCLMG00005006820.1"/>
</dbReference>
<evidence type="ECO:0000313" key="1">
    <source>
        <dbReference type="Ensembl" id="ENSCLMP00005012764.1"/>
    </source>
</evidence>
<accession>A0A8C2XBP2</accession>
<keyword evidence="2" id="KW-1185">Reference proteome</keyword>
<evidence type="ECO:0000313" key="2">
    <source>
        <dbReference type="Proteomes" id="UP000694565"/>
    </source>
</evidence>